<sequence>MEIEPSPPAPSVEVLSRSFVNFSSMNDMASASTRTAIASHAARLRRQHRRKQASLSAGEVVHDFLVWKRDQAQDPEDQIDGADQQPQEYQRQRTVAVRLNPVPLRRVQPRPYNILGQGRKDPFATFAVFDPPDIVHEVIDHAVHHFWPGFTPGSMPNSENPVVTRYLEAIRQTPLAFYAYMIGTAENYELLSGIAMVNKAFSQLCLSYRVEMMKLINLELQSLTGPPSDNLLGAIVVLAGNHVLFAGGQTRVVSLESVNASRFRSPLRTAQFIHIYSSRPFVSPHSAALLRLTAMKGGCSKIALPGVASTIELCDLVYASQTDSQLHLLSMDPPNLMSLENLRVSTFSSSLIVWTQLPISADQQSQLVQVVEGLSLVTNALEWHIRGSPPSVEYSGLVSARNAAQFLLLSLLPAAQDEQKLSPGGLPEYMFEIARLSLRIFSNLVLFPMNPTGGTANLLSLALKAAILGCTTAVTGLELSAACKKILLWSLVLGGMQADDDRESKQQLRTWFLSQYIELSSQVNLVSWELLRECLVSILWSESVLNLAAWEFWNDSLGGTFIHQDS</sequence>
<organism evidence="1 2">
    <name type="scientific">Exophiala bonariae</name>
    <dbReference type="NCBI Taxonomy" id="1690606"/>
    <lineage>
        <taxon>Eukaryota</taxon>
        <taxon>Fungi</taxon>
        <taxon>Dikarya</taxon>
        <taxon>Ascomycota</taxon>
        <taxon>Pezizomycotina</taxon>
        <taxon>Eurotiomycetes</taxon>
        <taxon>Chaetothyriomycetidae</taxon>
        <taxon>Chaetothyriales</taxon>
        <taxon>Herpotrichiellaceae</taxon>
        <taxon>Exophiala</taxon>
    </lineage>
</organism>
<dbReference type="RefSeq" id="XP_064704092.1">
    <property type="nucleotide sequence ID" value="XM_064848878.1"/>
</dbReference>
<dbReference type="GeneID" id="89973485"/>
<dbReference type="PANTHER" id="PTHR37540:SF5">
    <property type="entry name" value="TRANSCRIPTION FACTOR DOMAIN-CONTAINING PROTEIN"/>
    <property type="match status" value="1"/>
</dbReference>
<protein>
    <recommendedName>
        <fullName evidence="3">Transcription factor domain-containing protein</fullName>
    </recommendedName>
</protein>
<accession>A0AAV9N6U2</accession>
<dbReference type="Proteomes" id="UP001358417">
    <property type="component" value="Unassembled WGS sequence"/>
</dbReference>
<name>A0AAV9N6U2_9EURO</name>
<evidence type="ECO:0000313" key="2">
    <source>
        <dbReference type="Proteomes" id="UP001358417"/>
    </source>
</evidence>
<dbReference type="PANTHER" id="PTHR37540">
    <property type="entry name" value="TRANSCRIPTION FACTOR (ACR-2), PUTATIVE-RELATED-RELATED"/>
    <property type="match status" value="1"/>
</dbReference>
<gene>
    <name evidence="1" type="ORF">LTR84_005307</name>
</gene>
<dbReference type="EMBL" id="JAVRRD010000020">
    <property type="protein sequence ID" value="KAK5048887.1"/>
    <property type="molecule type" value="Genomic_DNA"/>
</dbReference>
<evidence type="ECO:0008006" key="3">
    <source>
        <dbReference type="Google" id="ProtNLM"/>
    </source>
</evidence>
<evidence type="ECO:0000313" key="1">
    <source>
        <dbReference type="EMBL" id="KAK5048887.1"/>
    </source>
</evidence>
<comment type="caution">
    <text evidence="1">The sequence shown here is derived from an EMBL/GenBank/DDBJ whole genome shotgun (WGS) entry which is preliminary data.</text>
</comment>
<keyword evidence="2" id="KW-1185">Reference proteome</keyword>
<dbReference type="AlphaFoldDB" id="A0AAV9N6U2"/>
<reference evidence="1 2" key="1">
    <citation type="submission" date="2023-08" db="EMBL/GenBank/DDBJ databases">
        <title>Black Yeasts Isolated from many extreme environments.</title>
        <authorList>
            <person name="Coleine C."/>
            <person name="Stajich J.E."/>
            <person name="Selbmann L."/>
        </authorList>
    </citation>
    <scope>NUCLEOTIDE SEQUENCE [LARGE SCALE GENOMIC DNA]</scope>
    <source>
        <strain evidence="1 2">CCFEE 5792</strain>
    </source>
</reference>
<proteinExistence type="predicted"/>